<accession>A0AAV2P2J0</accession>
<dbReference type="EMBL" id="OZ034830">
    <property type="protein sequence ID" value="CAL1687129.1"/>
    <property type="molecule type" value="Genomic_DNA"/>
</dbReference>
<keyword evidence="3" id="KW-1185">Reference proteome</keyword>
<protein>
    <submittedName>
        <fullName evidence="2">Uncharacterized protein</fullName>
    </submittedName>
</protein>
<organism evidence="2 3">
    <name type="scientific">Lasius platythorax</name>
    <dbReference type="NCBI Taxonomy" id="488582"/>
    <lineage>
        <taxon>Eukaryota</taxon>
        <taxon>Metazoa</taxon>
        <taxon>Ecdysozoa</taxon>
        <taxon>Arthropoda</taxon>
        <taxon>Hexapoda</taxon>
        <taxon>Insecta</taxon>
        <taxon>Pterygota</taxon>
        <taxon>Neoptera</taxon>
        <taxon>Endopterygota</taxon>
        <taxon>Hymenoptera</taxon>
        <taxon>Apocrita</taxon>
        <taxon>Aculeata</taxon>
        <taxon>Formicoidea</taxon>
        <taxon>Formicidae</taxon>
        <taxon>Formicinae</taxon>
        <taxon>Lasius</taxon>
        <taxon>Lasius</taxon>
    </lineage>
</organism>
<proteinExistence type="predicted"/>
<evidence type="ECO:0000256" key="1">
    <source>
        <dbReference type="SAM" id="MobiDB-lite"/>
    </source>
</evidence>
<feature type="region of interest" description="Disordered" evidence="1">
    <location>
        <begin position="40"/>
        <end position="66"/>
    </location>
</feature>
<feature type="compositionally biased region" description="Low complexity" evidence="1">
    <location>
        <begin position="46"/>
        <end position="57"/>
    </location>
</feature>
<gene>
    <name evidence="2" type="ORF">LPLAT_LOCUS12389</name>
</gene>
<dbReference type="AlphaFoldDB" id="A0AAV2P2J0"/>
<dbReference type="Proteomes" id="UP001497644">
    <property type="component" value="Chromosome 7"/>
</dbReference>
<reference evidence="2" key="1">
    <citation type="submission" date="2024-04" db="EMBL/GenBank/DDBJ databases">
        <authorList>
            <consortium name="Molecular Ecology Group"/>
        </authorList>
    </citation>
    <scope>NUCLEOTIDE SEQUENCE</scope>
</reference>
<evidence type="ECO:0000313" key="2">
    <source>
        <dbReference type="EMBL" id="CAL1687129.1"/>
    </source>
</evidence>
<name>A0AAV2P2J0_9HYME</name>
<sequence>MRTARCRAAPRRSSHGDFQRVTPYKTVTGVTARYQQVMLRKEEDTPSSSISSSVSPPGTADRDDGDLVSFSRAYHLSCTLRILLTTARIHLQGLQG</sequence>
<evidence type="ECO:0000313" key="3">
    <source>
        <dbReference type="Proteomes" id="UP001497644"/>
    </source>
</evidence>